<dbReference type="PATRIC" id="fig|1249627.3.peg.2089"/>
<dbReference type="OrthoDB" id="9805576at2"/>
<dbReference type="GO" id="GO:0019150">
    <property type="term" value="F:D-ribulokinase activity"/>
    <property type="evidence" value="ECO:0007669"/>
    <property type="project" value="TreeGrafter"/>
</dbReference>
<evidence type="ECO:0000313" key="7">
    <source>
        <dbReference type="EMBL" id="EXJ15087.1"/>
    </source>
</evidence>
<dbReference type="AlphaFoldDB" id="W9VGC2"/>
<dbReference type="Pfam" id="PF00370">
    <property type="entry name" value="FGGY_N"/>
    <property type="match status" value="1"/>
</dbReference>
<protein>
    <submittedName>
        <fullName evidence="7">Carbohydrate kinase, FGGY family</fullName>
    </submittedName>
</protein>
<comment type="similarity">
    <text evidence="1">Belongs to the FGGY kinase family.</text>
</comment>
<dbReference type="eggNOG" id="COG1070">
    <property type="taxonomic scope" value="Bacteria"/>
</dbReference>
<dbReference type="SUPFAM" id="SSF53067">
    <property type="entry name" value="Actin-like ATPase domain"/>
    <property type="match status" value="2"/>
</dbReference>
<evidence type="ECO:0000313" key="8">
    <source>
        <dbReference type="Proteomes" id="UP000019460"/>
    </source>
</evidence>
<evidence type="ECO:0000259" key="5">
    <source>
        <dbReference type="Pfam" id="PF00370"/>
    </source>
</evidence>
<dbReference type="GO" id="GO:0004856">
    <property type="term" value="F:D-xylulokinase activity"/>
    <property type="evidence" value="ECO:0007669"/>
    <property type="project" value="TreeGrafter"/>
</dbReference>
<keyword evidence="8" id="KW-1185">Reference proteome</keyword>
<dbReference type="InterPro" id="IPR000577">
    <property type="entry name" value="Carb_kinase_FGGY"/>
</dbReference>
<dbReference type="InterPro" id="IPR043129">
    <property type="entry name" value="ATPase_NBD"/>
</dbReference>
<dbReference type="EMBL" id="AONC01000029">
    <property type="protein sequence ID" value="EXJ15087.1"/>
    <property type="molecule type" value="Genomic_DNA"/>
</dbReference>
<dbReference type="Pfam" id="PF02782">
    <property type="entry name" value="FGGY_C"/>
    <property type="match status" value="1"/>
</dbReference>
<name>W9VGC2_9GAMM</name>
<keyword evidence="3 7" id="KW-0418">Kinase</keyword>
<dbReference type="GO" id="GO:0005997">
    <property type="term" value="P:xylulose metabolic process"/>
    <property type="evidence" value="ECO:0007669"/>
    <property type="project" value="TreeGrafter"/>
</dbReference>
<gene>
    <name evidence="7" type="ORF">D779_1641</name>
</gene>
<organism evidence="7 8">
    <name type="scientific">Imhoffiella purpurea</name>
    <dbReference type="NCBI Taxonomy" id="1249627"/>
    <lineage>
        <taxon>Bacteria</taxon>
        <taxon>Pseudomonadati</taxon>
        <taxon>Pseudomonadota</taxon>
        <taxon>Gammaproteobacteria</taxon>
        <taxon>Chromatiales</taxon>
        <taxon>Chromatiaceae</taxon>
        <taxon>Imhoffiella</taxon>
    </lineage>
</organism>
<dbReference type="CDD" id="cd07783">
    <property type="entry name" value="ASKHA_NBD_FGGY_SePSK_AtXK1-like"/>
    <property type="match status" value="1"/>
</dbReference>
<dbReference type="PANTHER" id="PTHR10196:SF80">
    <property type="entry name" value="D-RIBULOSE KINASE"/>
    <property type="match status" value="1"/>
</dbReference>
<evidence type="ECO:0000256" key="1">
    <source>
        <dbReference type="ARBA" id="ARBA00009156"/>
    </source>
</evidence>
<proteinExistence type="inferred from homology"/>
<evidence type="ECO:0000256" key="4">
    <source>
        <dbReference type="SAM" id="MobiDB-lite"/>
    </source>
</evidence>
<reference evidence="7 8" key="1">
    <citation type="submission" date="2012-11" db="EMBL/GenBank/DDBJ databases">
        <title>Genome assembly of Thiorhodococcus sp. AK35.</title>
        <authorList>
            <person name="Nupur N."/>
            <person name="Khatri I."/>
            <person name="Subramanian S."/>
            <person name="Pinnaka A."/>
        </authorList>
    </citation>
    <scope>NUCLEOTIDE SEQUENCE [LARGE SCALE GENOMIC DNA]</scope>
    <source>
        <strain evidence="7 8">AK35</strain>
    </source>
</reference>
<comment type="caution">
    <text evidence="7">The sequence shown here is derived from an EMBL/GenBank/DDBJ whole genome shotgun (WGS) entry which is preliminary data.</text>
</comment>
<feature type="domain" description="Carbohydrate kinase FGGY N-terminal" evidence="5">
    <location>
        <begin position="8"/>
        <end position="117"/>
    </location>
</feature>
<sequence length="439" mass="46593">MKRPGSFVGLDIGTSGCRALAIDDQGIQIAEARVAMPEPVRPRPGSVEQDPECWWQSVQEVLSALARQLQGQPPIAIGLDATSGTLLLADADGRPIGPALMYDDRSASEAADRIARLAPADSPARGPGSSLAKAISLAEGLAPEGETLALHQSDWITGRLTGRYGLSDWNNALKLGYETRRLHWPDWVRTCIPGTVGLPRVLAPGAPIASLDPAVAARIGFPPTTLVLAGTTDSTAAVMAAGAACPGDAVTSLGSTLVIKVVSERPVGSSRYGIYSHRFGDHWLVGGASNSGGRVLRRFFDDREIAELSRRIDPETDSGLDYYPLPGPGERFPHHDPKLEPRLEPRPSDPARFLHGLLEGIAVIEAEGYARLAELGAPAPTRVLSVGGGARNTVWTRLRARRLGIPVIAAEHQEAAFGMARLARETMTSTTLASHPDPT</sequence>
<feature type="region of interest" description="Disordered" evidence="4">
    <location>
        <begin position="325"/>
        <end position="345"/>
    </location>
</feature>
<dbReference type="STRING" id="1249627.D779_1641"/>
<dbReference type="InterPro" id="IPR018485">
    <property type="entry name" value="FGGY_C"/>
</dbReference>
<keyword evidence="2" id="KW-0808">Transferase</keyword>
<dbReference type="Proteomes" id="UP000019460">
    <property type="component" value="Unassembled WGS sequence"/>
</dbReference>
<dbReference type="Gene3D" id="3.30.420.40">
    <property type="match status" value="2"/>
</dbReference>
<feature type="compositionally biased region" description="Basic and acidic residues" evidence="4">
    <location>
        <begin position="331"/>
        <end position="345"/>
    </location>
</feature>
<evidence type="ECO:0000256" key="3">
    <source>
        <dbReference type="ARBA" id="ARBA00022777"/>
    </source>
</evidence>
<feature type="domain" description="Carbohydrate kinase FGGY C-terminal" evidence="6">
    <location>
        <begin position="250"/>
        <end position="423"/>
    </location>
</feature>
<dbReference type="GO" id="GO:0005829">
    <property type="term" value="C:cytosol"/>
    <property type="evidence" value="ECO:0007669"/>
    <property type="project" value="TreeGrafter"/>
</dbReference>
<evidence type="ECO:0000259" key="6">
    <source>
        <dbReference type="Pfam" id="PF02782"/>
    </source>
</evidence>
<dbReference type="InterPro" id="IPR018484">
    <property type="entry name" value="FGGY_N"/>
</dbReference>
<accession>W9VGC2</accession>
<dbReference type="PIRSF" id="PIRSF000538">
    <property type="entry name" value="GlpK"/>
    <property type="match status" value="1"/>
</dbReference>
<evidence type="ECO:0000256" key="2">
    <source>
        <dbReference type="ARBA" id="ARBA00022679"/>
    </source>
</evidence>
<dbReference type="PANTHER" id="PTHR10196">
    <property type="entry name" value="SUGAR KINASE"/>
    <property type="match status" value="1"/>
</dbReference>
<dbReference type="RefSeq" id="WP_081763447.1">
    <property type="nucleotide sequence ID" value="NZ_AONC01000029.1"/>
</dbReference>